<dbReference type="OrthoDB" id="10256463at2759"/>
<feature type="transmembrane region" description="Helical" evidence="6">
    <location>
        <begin position="157"/>
        <end position="180"/>
    </location>
</feature>
<dbReference type="InterPro" id="IPR039765">
    <property type="entry name" value="Yip5/YIPF1/YIPF2"/>
</dbReference>
<dbReference type="GO" id="GO:0031267">
    <property type="term" value="F:small GTPase binding"/>
    <property type="evidence" value="ECO:0007669"/>
    <property type="project" value="InterPro"/>
</dbReference>
<dbReference type="GO" id="GO:0000139">
    <property type="term" value="C:Golgi membrane"/>
    <property type="evidence" value="ECO:0007669"/>
    <property type="project" value="UniProtKB-SubCell"/>
</dbReference>
<evidence type="ECO:0000313" key="9">
    <source>
        <dbReference type="Proteomes" id="UP001141806"/>
    </source>
</evidence>
<dbReference type="Pfam" id="PF04893">
    <property type="entry name" value="Yip1"/>
    <property type="match status" value="1"/>
</dbReference>
<evidence type="ECO:0000256" key="5">
    <source>
        <dbReference type="ARBA" id="ARBA00023136"/>
    </source>
</evidence>
<organism evidence="8 9">
    <name type="scientific">Protea cynaroides</name>
    <dbReference type="NCBI Taxonomy" id="273540"/>
    <lineage>
        <taxon>Eukaryota</taxon>
        <taxon>Viridiplantae</taxon>
        <taxon>Streptophyta</taxon>
        <taxon>Embryophyta</taxon>
        <taxon>Tracheophyta</taxon>
        <taxon>Spermatophyta</taxon>
        <taxon>Magnoliopsida</taxon>
        <taxon>Proteales</taxon>
        <taxon>Proteaceae</taxon>
        <taxon>Protea</taxon>
    </lineage>
</organism>
<evidence type="ECO:0000313" key="8">
    <source>
        <dbReference type="EMBL" id="KAJ4977674.1"/>
    </source>
</evidence>
<feature type="transmembrane region" description="Helical" evidence="6">
    <location>
        <begin position="192"/>
        <end position="210"/>
    </location>
</feature>
<reference evidence="8" key="1">
    <citation type="journal article" date="2023" name="Plant J.">
        <title>The genome of the king protea, Protea cynaroides.</title>
        <authorList>
            <person name="Chang J."/>
            <person name="Duong T.A."/>
            <person name="Schoeman C."/>
            <person name="Ma X."/>
            <person name="Roodt D."/>
            <person name="Barker N."/>
            <person name="Li Z."/>
            <person name="Van de Peer Y."/>
            <person name="Mizrachi E."/>
        </authorList>
    </citation>
    <scope>NUCLEOTIDE SEQUENCE</scope>
    <source>
        <tissue evidence="8">Young leaves</tissue>
    </source>
</reference>
<name>A0A9Q0KW22_9MAGN</name>
<keyword evidence="5 6" id="KW-0472">Membrane</keyword>
<proteinExistence type="inferred from homology"/>
<dbReference type="PANTHER" id="PTHR12822">
    <property type="entry name" value="PROTEIN YIPF"/>
    <property type="match status" value="1"/>
</dbReference>
<evidence type="ECO:0000256" key="4">
    <source>
        <dbReference type="ARBA" id="ARBA00022989"/>
    </source>
</evidence>
<evidence type="ECO:0000256" key="3">
    <source>
        <dbReference type="ARBA" id="ARBA00022692"/>
    </source>
</evidence>
<keyword evidence="3 6" id="KW-0812">Transmembrane</keyword>
<evidence type="ECO:0000259" key="7">
    <source>
        <dbReference type="Pfam" id="PF04893"/>
    </source>
</evidence>
<accession>A0A9Q0KW22</accession>
<keyword evidence="4 6" id="KW-1133">Transmembrane helix</keyword>
<feature type="transmembrane region" description="Helical" evidence="6">
    <location>
        <begin position="116"/>
        <end position="137"/>
    </location>
</feature>
<evidence type="ECO:0000256" key="2">
    <source>
        <dbReference type="ARBA" id="ARBA00010596"/>
    </source>
</evidence>
<sequence>MDESYSNLPTSHLLGSVPAVVDEKKKTTNYEVPEANLQIFPPTNGGGGGRAYQAFGSPSGGDEQPSSTNGWKGVFNVSSYTQYFNVDTDIVIERIMSSLNPLGGNFFRKIETNPDLYGLLWISTTLVFVIALLGNFATYLMRKQNDTSTSWSFEVNYVNLAACAVYGYALLVPLAFYFLLRYLGSNASLVQLWCMWGYSLFIFILSSILLVIPVEILRWIIIILTGVASACFVSLNIKSYIDATDLMVVVVAAFVLQVALALFIKIWFFP</sequence>
<dbReference type="GO" id="GO:0016192">
    <property type="term" value="P:vesicle-mediated transport"/>
    <property type="evidence" value="ECO:0007669"/>
    <property type="project" value="InterPro"/>
</dbReference>
<evidence type="ECO:0000256" key="1">
    <source>
        <dbReference type="ARBA" id="ARBA00004141"/>
    </source>
</evidence>
<dbReference type="PANTHER" id="PTHR12822:SF5">
    <property type="entry name" value="PROTEIN YIP"/>
    <property type="match status" value="1"/>
</dbReference>
<comment type="subcellular location">
    <subcellularLocation>
        <location evidence="6">Golgi apparatus membrane</location>
        <topology evidence="6">Multi-pass membrane protein</topology>
    </subcellularLocation>
    <subcellularLocation>
        <location evidence="1">Membrane</location>
        <topology evidence="1">Multi-pass membrane protein</topology>
    </subcellularLocation>
</comment>
<dbReference type="Proteomes" id="UP001141806">
    <property type="component" value="Unassembled WGS sequence"/>
</dbReference>
<dbReference type="EMBL" id="JAMYWD010000002">
    <property type="protein sequence ID" value="KAJ4977674.1"/>
    <property type="molecule type" value="Genomic_DNA"/>
</dbReference>
<feature type="domain" description="Yip1" evidence="7">
    <location>
        <begin position="100"/>
        <end position="264"/>
    </location>
</feature>
<evidence type="ECO:0000256" key="6">
    <source>
        <dbReference type="RuleBase" id="RU361264"/>
    </source>
</evidence>
<dbReference type="InterPro" id="IPR006977">
    <property type="entry name" value="Yip1_dom"/>
</dbReference>
<gene>
    <name evidence="8" type="ORF">NE237_008454</name>
</gene>
<keyword evidence="9" id="KW-1185">Reference proteome</keyword>
<feature type="transmembrane region" description="Helical" evidence="6">
    <location>
        <begin position="216"/>
        <end position="235"/>
    </location>
</feature>
<protein>
    <recommendedName>
        <fullName evidence="6">Protein YIP</fullName>
    </recommendedName>
</protein>
<comment type="similarity">
    <text evidence="2 6">Belongs to the YIP1 family.</text>
</comment>
<comment type="caution">
    <text evidence="8">The sequence shown here is derived from an EMBL/GenBank/DDBJ whole genome shotgun (WGS) entry which is preliminary data.</text>
</comment>
<dbReference type="AlphaFoldDB" id="A0A9Q0KW22"/>
<feature type="transmembrane region" description="Helical" evidence="6">
    <location>
        <begin position="247"/>
        <end position="268"/>
    </location>
</feature>